<gene>
    <name evidence="1" type="ORF">PCON_08359</name>
</gene>
<reference evidence="1 2" key="1">
    <citation type="journal article" date="2013" name="PLoS Genet.">
        <title>The genome and development-dependent transcriptomes of Pyronema confluens: a window into fungal evolution.</title>
        <authorList>
            <person name="Traeger S."/>
            <person name="Altegoer F."/>
            <person name="Freitag M."/>
            <person name="Gabaldon T."/>
            <person name="Kempken F."/>
            <person name="Kumar A."/>
            <person name="Marcet-Houben M."/>
            <person name="Poggeler S."/>
            <person name="Stajich J.E."/>
            <person name="Nowrousian M."/>
        </authorList>
    </citation>
    <scope>NUCLEOTIDE SEQUENCE [LARGE SCALE GENOMIC DNA]</scope>
    <source>
        <strain evidence="2">CBS 100304</strain>
        <tissue evidence="1">Vegetative mycelium</tissue>
    </source>
</reference>
<keyword evidence="2" id="KW-1185">Reference proteome</keyword>
<proteinExistence type="predicted"/>
<dbReference type="Proteomes" id="UP000018144">
    <property type="component" value="Unassembled WGS sequence"/>
</dbReference>
<accession>U4LED9</accession>
<evidence type="ECO:0000313" key="2">
    <source>
        <dbReference type="Proteomes" id="UP000018144"/>
    </source>
</evidence>
<protein>
    <submittedName>
        <fullName evidence="1">Uncharacterized protein</fullName>
    </submittedName>
</protein>
<dbReference type="AlphaFoldDB" id="U4LED9"/>
<sequence length="94" mass="10533">MIIPNTDSKLLAHPRRPLRRINLILAFAAEPFVAGDAGEMLVQYPSWAGGERLLTDRADGARAWWYKEGNERAGVGAGHRERGKMVVLEEMKDM</sequence>
<evidence type="ECO:0000313" key="1">
    <source>
        <dbReference type="EMBL" id="CCX30233.1"/>
    </source>
</evidence>
<name>U4LED9_PYROM</name>
<dbReference type="EMBL" id="HF935431">
    <property type="protein sequence ID" value="CCX30233.1"/>
    <property type="molecule type" value="Genomic_DNA"/>
</dbReference>
<organism evidence="1 2">
    <name type="scientific">Pyronema omphalodes (strain CBS 100304)</name>
    <name type="common">Pyronema confluens</name>
    <dbReference type="NCBI Taxonomy" id="1076935"/>
    <lineage>
        <taxon>Eukaryota</taxon>
        <taxon>Fungi</taxon>
        <taxon>Dikarya</taxon>
        <taxon>Ascomycota</taxon>
        <taxon>Pezizomycotina</taxon>
        <taxon>Pezizomycetes</taxon>
        <taxon>Pezizales</taxon>
        <taxon>Pyronemataceae</taxon>
        <taxon>Pyronema</taxon>
    </lineage>
</organism>